<accession>A0A9Q0QZP4</accession>
<dbReference type="Pfam" id="PF00010">
    <property type="entry name" value="HLH"/>
    <property type="match status" value="1"/>
</dbReference>
<keyword evidence="4" id="KW-0539">Nucleus</keyword>
<dbReference type="InterPro" id="IPR015660">
    <property type="entry name" value="MASH1/Ascl1a-like"/>
</dbReference>
<dbReference type="Gene3D" id="4.10.280.10">
    <property type="entry name" value="Helix-loop-helix DNA-binding domain"/>
    <property type="match status" value="1"/>
</dbReference>
<evidence type="ECO:0000256" key="1">
    <source>
        <dbReference type="ARBA" id="ARBA00023015"/>
    </source>
</evidence>
<gene>
    <name evidence="6" type="ORF">NE237_008434</name>
</gene>
<dbReference type="InterPro" id="IPR036638">
    <property type="entry name" value="HLH_DNA-bd_sf"/>
</dbReference>
<keyword evidence="7" id="KW-1185">Reference proteome</keyword>
<sequence length="242" mass="27522">MISLSRSLYSTLGWPTDELIREEQKKYWTGNNDTTLNCNLREKQALGSCLPFPSLQQQIDLDDSIPSSATNHDPALIKKLSHNAGERDRRKKLNNLYASLGSLLPGVDNTRKLSIPATISRVLKYIPELQKRVEKLKQRKEDILASVYGRDNIKNQDNQRNGIVRKSLPTVLVSQVNQEEIMIQICTCKNTRSPFSEVLQNLEDEGLQILNVSVSGSLQDVVFFNVHIQVYFLYLCFLLITS</sequence>
<dbReference type="GO" id="GO:0000977">
    <property type="term" value="F:RNA polymerase II transcription regulatory region sequence-specific DNA binding"/>
    <property type="evidence" value="ECO:0007669"/>
    <property type="project" value="TreeGrafter"/>
</dbReference>
<organism evidence="6 7">
    <name type="scientific">Protea cynaroides</name>
    <dbReference type="NCBI Taxonomy" id="273540"/>
    <lineage>
        <taxon>Eukaryota</taxon>
        <taxon>Viridiplantae</taxon>
        <taxon>Streptophyta</taxon>
        <taxon>Embryophyta</taxon>
        <taxon>Tracheophyta</taxon>
        <taxon>Spermatophyta</taxon>
        <taxon>Magnoliopsida</taxon>
        <taxon>Proteales</taxon>
        <taxon>Proteaceae</taxon>
        <taxon>Protea</taxon>
    </lineage>
</organism>
<dbReference type="GO" id="GO:0000981">
    <property type="term" value="F:DNA-binding transcription factor activity, RNA polymerase II-specific"/>
    <property type="evidence" value="ECO:0007669"/>
    <property type="project" value="TreeGrafter"/>
</dbReference>
<dbReference type="OrthoDB" id="6106870at2759"/>
<evidence type="ECO:0000256" key="3">
    <source>
        <dbReference type="ARBA" id="ARBA00023163"/>
    </source>
</evidence>
<dbReference type="FunFam" id="4.10.280.10:FF:000074">
    <property type="entry name" value="Transcription factor ORG2"/>
    <property type="match status" value="1"/>
</dbReference>
<proteinExistence type="predicted"/>
<protein>
    <recommendedName>
        <fullName evidence="5">BHLH domain-containing protein</fullName>
    </recommendedName>
</protein>
<name>A0A9Q0QZP4_9MAGN</name>
<dbReference type="SMART" id="SM00353">
    <property type="entry name" value="HLH"/>
    <property type="match status" value="1"/>
</dbReference>
<dbReference type="AlphaFoldDB" id="A0A9Q0QZP4"/>
<comment type="caution">
    <text evidence="6">The sequence shown here is derived from an EMBL/GenBank/DDBJ whole genome shotgun (WGS) entry which is preliminary data.</text>
</comment>
<keyword evidence="2" id="KW-0238">DNA-binding</keyword>
<evidence type="ECO:0000256" key="4">
    <source>
        <dbReference type="ARBA" id="ARBA00023242"/>
    </source>
</evidence>
<dbReference type="Proteomes" id="UP001141806">
    <property type="component" value="Unassembled WGS sequence"/>
</dbReference>
<keyword evidence="1" id="KW-0805">Transcription regulation</keyword>
<evidence type="ECO:0000313" key="7">
    <source>
        <dbReference type="Proteomes" id="UP001141806"/>
    </source>
</evidence>
<dbReference type="EMBL" id="JAMYWD010000002">
    <property type="protein sequence ID" value="KAJ4977654.1"/>
    <property type="molecule type" value="Genomic_DNA"/>
</dbReference>
<dbReference type="GO" id="GO:0046983">
    <property type="term" value="F:protein dimerization activity"/>
    <property type="evidence" value="ECO:0007669"/>
    <property type="project" value="InterPro"/>
</dbReference>
<dbReference type="PROSITE" id="PS50888">
    <property type="entry name" value="BHLH"/>
    <property type="match status" value="1"/>
</dbReference>
<reference evidence="6" key="1">
    <citation type="journal article" date="2023" name="Plant J.">
        <title>The genome of the king protea, Protea cynaroides.</title>
        <authorList>
            <person name="Chang J."/>
            <person name="Duong T.A."/>
            <person name="Schoeman C."/>
            <person name="Ma X."/>
            <person name="Roodt D."/>
            <person name="Barker N."/>
            <person name="Li Z."/>
            <person name="Van de Peer Y."/>
            <person name="Mizrachi E."/>
        </authorList>
    </citation>
    <scope>NUCLEOTIDE SEQUENCE</scope>
    <source>
        <tissue evidence="6">Young leaves</tissue>
    </source>
</reference>
<dbReference type="PANTHER" id="PTHR13935:SF41">
    <property type="entry name" value="TRANSCRIPTION FACTOR ORG2-RELATED"/>
    <property type="match status" value="1"/>
</dbReference>
<dbReference type="GO" id="GO:0090575">
    <property type="term" value="C:RNA polymerase II transcription regulator complex"/>
    <property type="evidence" value="ECO:0007669"/>
    <property type="project" value="TreeGrafter"/>
</dbReference>
<dbReference type="SUPFAM" id="SSF47459">
    <property type="entry name" value="HLH, helix-loop-helix DNA-binding domain"/>
    <property type="match status" value="1"/>
</dbReference>
<dbReference type="PANTHER" id="PTHR13935">
    <property type="entry name" value="ACHAETE-SCUTE TRANSCRIPTION FACTOR-RELATED"/>
    <property type="match status" value="1"/>
</dbReference>
<evidence type="ECO:0000313" key="6">
    <source>
        <dbReference type="EMBL" id="KAJ4977654.1"/>
    </source>
</evidence>
<evidence type="ECO:0000256" key="2">
    <source>
        <dbReference type="ARBA" id="ARBA00023125"/>
    </source>
</evidence>
<evidence type="ECO:0000259" key="5">
    <source>
        <dbReference type="PROSITE" id="PS50888"/>
    </source>
</evidence>
<feature type="domain" description="BHLH" evidence="5">
    <location>
        <begin position="77"/>
        <end position="129"/>
    </location>
</feature>
<keyword evidence="3" id="KW-0804">Transcription</keyword>
<dbReference type="InterPro" id="IPR011598">
    <property type="entry name" value="bHLH_dom"/>
</dbReference>
<dbReference type="GO" id="GO:0042594">
    <property type="term" value="P:response to starvation"/>
    <property type="evidence" value="ECO:0007669"/>
    <property type="project" value="UniProtKB-ARBA"/>
</dbReference>